<protein>
    <recommendedName>
        <fullName evidence="4">DUF2752 domain-containing protein</fullName>
    </recommendedName>
</protein>
<dbReference type="KEGG" id="slc:SL103_09085"/>
<dbReference type="AlphaFoldDB" id="A0A1D7VHZ1"/>
<proteinExistence type="predicted"/>
<keyword evidence="1" id="KW-1133">Transmembrane helix</keyword>
<reference evidence="2 3" key="1">
    <citation type="submission" date="2016-09" db="EMBL/GenBank/DDBJ databases">
        <title>Complete genome sequencing of Streptomyces lydicus 103 and metabolic pathways analysis of antibiotic biosynthesis.</title>
        <authorList>
            <person name="Jia N."/>
            <person name="Ding M.-Z."/>
            <person name="Gao F."/>
            <person name="Yuan Y.-J."/>
        </authorList>
    </citation>
    <scope>NUCLEOTIDE SEQUENCE [LARGE SCALE GENOMIC DNA]</scope>
    <source>
        <strain evidence="2 3">103</strain>
    </source>
</reference>
<evidence type="ECO:0000313" key="3">
    <source>
        <dbReference type="Proteomes" id="UP000094094"/>
    </source>
</evidence>
<evidence type="ECO:0000313" key="2">
    <source>
        <dbReference type="EMBL" id="AOP46375.1"/>
    </source>
</evidence>
<accession>A0A1D7VHZ1</accession>
<dbReference type="Pfam" id="PF10825">
    <property type="entry name" value="DUF2752"/>
    <property type="match status" value="1"/>
</dbReference>
<keyword evidence="1" id="KW-0812">Transmembrane</keyword>
<keyword evidence="3" id="KW-1185">Reference proteome</keyword>
<keyword evidence="1" id="KW-0472">Membrane</keyword>
<feature type="transmembrane region" description="Helical" evidence="1">
    <location>
        <begin position="117"/>
        <end position="136"/>
    </location>
</feature>
<evidence type="ECO:0008006" key="4">
    <source>
        <dbReference type="Google" id="ProtNLM"/>
    </source>
</evidence>
<dbReference type="OrthoDB" id="5966662at2"/>
<gene>
    <name evidence="2" type="ORF">SL103_09085</name>
</gene>
<dbReference type="InterPro" id="IPR021215">
    <property type="entry name" value="DUF2752"/>
</dbReference>
<evidence type="ECO:0000256" key="1">
    <source>
        <dbReference type="SAM" id="Phobius"/>
    </source>
</evidence>
<name>A0A1D7VHZ1_9ACTN</name>
<sequence>MAQARPDTRPRGGPARRLAPPLGALAATAAAFAYVGAVDPNRPGHYPVCPLLHLTGLYCPACGGLRSAHAVAHGDLTAALGANALAVAGYAACAVLWVLWLGRAARGRPTAGPRPRAVHWWTLAALLLAFTVVRNLPFGSGLAP</sequence>
<organism evidence="2 3">
    <name type="scientific">Streptomyces lydicus</name>
    <dbReference type="NCBI Taxonomy" id="47763"/>
    <lineage>
        <taxon>Bacteria</taxon>
        <taxon>Bacillati</taxon>
        <taxon>Actinomycetota</taxon>
        <taxon>Actinomycetes</taxon>
        <taxon>Kitasatosporales</taxon>
        <taxon>Streptomycetaceae</taxon>
        <taxon>Streptomyces</taxon>
    </lineage>
</organism>
<feature type="transmembrane region" description="Helical" evidence="1">
    <location>
        <begin position="18"/>
        <end position="37"/>
    </location>
</feature>
<dbReference type="EMBL" id="CP017157">
    <property type="protein sequence ID" value="AOP46375.1"/>
    <property type="molecule type" value="Genomic_DNA"/>
</dbReference>
<feature type="transmembrane region" description="Helical" evidence="1">
    <location>
        <begin position="84"/>
        <end position="105"/>
    </location>
</feature>
<dbReference type="Proteomes" id="UP000094094">
    <property type="component" value="Chromosome"/>
</dbReference>